<evidence type="ECO:0000313" key="3">
    <source>
        <dbReference type="EMBL" id="SDV01665.1"/>
    </source>
</evidence>
<accession>A0A1H2N989</accession>
<feature type="region of interest" description="Disordered" evidence="1">
    <location>
        <begin position="1"/>
        <end position="28"/>
    </location>
</feature>
<feature type="transmembrane region" description="Helical" evidence="2">
    <location>
        <begin position="40"/>
        <end position="62"/>
    </location>
</feature>
<sequence length="222" mass="23373">MTHPVPQRDVGPDAGAPGEGTVDAEREADEARARLRRGRLITAGVAAVLVVVVAVVALLGGFERRTDLITPVAVGSVITTGPYEISLTSATLQHRTSEDTWDVVARGTARTTGTTSIAPGTGDNGFLYAKDLGTGESQAVRSVGIGDGSGFDRIANLTPGLPAVPVTLTFRFAVEPGDSILLAVFQQEYTTPYLFSDELGWRATAEASTMTVPLERLPDTEY</sequence>
<evidence type="ECO:0000256" key="1">
    <source>
        <dbReference type="SAM" id="MobiDB-lite"/>
    </source>
</evidence>
<organism evidence="3 4">
    <name type="scientific">Microlunatus sagamiharensis</name>
    <dbReference type="NCBI Taxonomy" id="546874"/>
    <lineage>
        <taxon>Bacteria</taxon>
        <taxon>Bacillati</taxon>
        <taxon>Actinomycetota</taxon>
        <taxon>Actinomycetes</taxon>
        <taxon>Propionibacteriales</taxon>
        <taxon>Propionibacteriaceae</taxon>
        <taxon>Microlunatus</taxon>
    </lineage>
</organism>
<dbReference type="RefSeq" id="WP_091077343.1">
    <property type="nucleotide sequence ID" value="NZ_LT629799.1"/>
</dbReference>
<reference evidence="4" key="1">
    <citation type="submission" date="2016-10" db="EMBL/GenBank/DDBJ databases">
        <authorList>
            <person name="Varghese N."/>
            <person name="Submissions S."/>
        </authorList>
    </citation>
    <scope>NUCLEOTIDE SEQUENCE [LARGE SCALE GENOMIC DNA]</scope>
    <source>
        <strain evidence="4">DSM 21743</strain>
    </source>
</reference>
<dbReference type="Proteomes" id="UP000198825">
    <property type="component" value="Chromosome I"/>
</dbReference>
<name>A0A1H2N989_9ACTN</name>
<dbReference type="AlphaFoldDB" id="A0A1H2N989"/>
<protein>
    <submittedName>
        <fullName evidence="3">Uncharacterized protein</fullName>
    </submittedName>
</protein>
<evidence type="ECO:0000256" key="2">
    <source>
        <dbReference type="SAM" id="Phobius"/>
    </source>
</evidence>
<dbReference type="OrthoDB" id="3731743at2"/>
<keyword evidence="2" id="KW-1133">Transmembrane helix</keyword>
<keyword evidence="4" id="KW-1185">Reference proteome</keyword>
<proteinExistence type="predicted"/>
<gene>
    <name evidence="3" type="ORF">SAMN04488544_3515</name>
</gene>
<evidence type="ECO:0000313" key="4">
    <source>
        <dbReference type="Proteomes" id="UP000198825"/>
    </source>
</evidence>
<keyword evidence="2" id="KW-0812">Transmembrane</keyword>
<dbReference type="EMBL" id="LT629799">
    <property type="protein sequence ID" value="SDV01665.1"/>
    <property type="molecule type" value="Genomic_DNA"/>
</dbReference>
<keyword evidence="2" id="KW-0472">Membrane</keyword>